<accession>A0A0A6PHG6</accession>
<organism evidence="2 3">
    <name type="scientific">Candidatus Thiomargarita nelsonii</name>
    <dbReference type="NCBI Taxonomy" id="1003181"/>
    <lineage>
        <taxon>Bacteria</taxon>
        <taxon>Pseudomonadati</taxon>
        <taxon>Pseudomonadota</taxon>
        <taxon>Gammaproteobacteria</taxon>
        <taxon>Thiotrichales</taxon>
        <taxon>Thiotrichaceae</taxon>
        <taxon>Thiomargarita</taxon>
    </lineage>
</organism>
<dbReference type="PANTHER" id="PTHR44119:SF4">
    <property type="entry name" value="AEROBIC COBALTOCHELATASE SUBUNIT COBN"/>
    <property type="match status" value="1"/>
</dbReference>
<sequence length="87" mass="10120">MQRPLYREMSPAELVEQGLAETMPVRRYRTWFDTLPSTAPIIKSWGQPEEHFMVAEIDGEPQFVIPMLRSGNLRVLPQPPRGNKNER</sequence>
<dbReference type="Pfam" id="PF02514">
    <property type="entry name" value="CobN-Mg_chel"/>
    <property type="match status" value="1"/>
</dbReference>
<dbReference type="InterPro" id="IPR003672">
    <property type="entry name" value="CobN/Mg_chltase"/>
</dbReference>
<evidence type="ECO:0000313" key="2">
    <source>
        <dbReference type="EMBL" id="KHD04960.1"/>
    </source>
</evidence>
<feature type="domain" description="CobN/magnesium chelatase" evidence="1">
    <location>
        <begin position="15"/>
        <end position="85"/>
    </location>
</feature>
<evidence type="ECO:0000259" key="1">
    <source>
        <dbReference type="Pfam" id="PF02514"/>
    </source>
</evidence>
<dbReference type="EMBL" id="JSZA02000131">
    <property type="protein sequence ID" value="KHD04960.1"/>
    <property type="molecule type" value="Genomic_DNA"/>
</dbReference>
<dbReference type="AlphaFoldDB" id="A0A0A6PHG6"/>
<keyword evidence="3" id="KW-1185">Reference proteome</keyword>
<dbReference type="PANTHER" id="PTHR44119">
    <property type="entry name" value="MAGNESIUM-CHELATASE SUBUNIT CHLH, CHLOROPLASTIC"/>
    <property type="match status" value="1"/>
</dbReference>
<evidence type="ECO:0000313" key="3">
    <source>
        <dbReference type="Proteomes" id="UP000030428"/>
    </source>
</evidence>
<protein>
    <recommendedName>
        <fullName evidence="1">CobN/magnesium chelatase domain-containing protein</fullName>
    </recommendedName>
</protein>
<comment type="caution">
    <text evidence="2">The sequence shown here is derived from an EMBL/GenBank/DDBJ whole genome shotgun (WGS) entry which is preliminary data.</text>
</comment>
<gene>
    <name evidence="2" type="ORF">PN36_24745</name>
</gene>
<reference evidence="2 3" key="1">
    <citation type="journal article" date="2016" name="Front. Microbiol.">
        <title>Single-Cell (Meta-)Genomics of a Dimorphic Candidatus Thiomargarita nelsonii Reveals Genomic Plasticity.</title>
        <authorList>
            <person name="Flood B.E."/>
            <person name="Fliss P."/>
            <person name="Jones D.S."/>
            <person name="Dick G.J."/>
            <person name="Jain S."/>
            <person name="Kaster A.K."/>
            <person name="Winkel M."/>
            <person name="Mussmann M."/>
            <person name="Bailey J."/>
        </authorList>
    </citation>
    <scope>NUCLEOTIDE SEQUENCE [LARGE SCALE GENOMIC DNA]</scope>
    <source>
        <strain evidence="2">Hydrate Ridge</strain>
    </source>
</reference>
<dbReference type="Proteomes" id="UP000030428">
    <property type="component" value="Unassembled WGS sequence"/>
</dbReference>
<name>A0A0A6PHG6_9GAMM</name>
<proteinExistence type="predicted"/>